<evidence type="ECO:0000256" key="1">
    <source>
        <dbReference type="SAM" id="MobiDB-lite"/>
    </source>
</evidence>
<protein>
    <submittedName>
        <fullName evidence="2">Uncharacterized protein</fullName>
    </submittedName>
</protein>
<feature type="compositionally biased region" description="Basic residues" evidence="1">
    <location>
        <begin position="51"/>
        <end position="60"/>
    </location>
</feature>
<dbReference type="AlphaFoldDB" id="K0S5E6"/>
<comment type="caution">
    <text evidence="2">The sequence shown here is derived from an EMBL/GenBank/DDBJ whole genome shotgun (WGS) entry which is preliminary data.</text>
</comment>
<reference evidence="2 3" key="1">
    <citation type="journal article" date="2012" name="Genome Biol.">
        <title>Genome and low-iron response of an oceanic diatom adapted to chronic iron limitation.</title>
        <authorList>
            <person name="Lommer M."/>
            <person name="Specht M."/>
            <person name="Roy A.S."/>
            <person name="Kraemer L."/>
            <person name="Andreson R."/>
            <person name="Gutowska M.A."/>
            <person name="Wolf J."/>
            <person name="Bergner S.V."/>
            <person name="Schilhabel M.B."/>
            <person name="Klostermeier U.C."/>
            <person name="Beiko R.G."/>
            <person name="Rosenstiel P."/>
            <person name="Hippler M."/>
            <person name="Laroche J."/>
        </authorList>
    </citation>
    <scope>NUCLEOTIDE SEQUENCE [LARGE SCALE GENOMIC DNA]</scope>
    <source>
        <strain evidence="2 3">CCMP1005</strain>
    </source>
</reference>
<sequence length="132" mass="14413">PVAAPPPAVRLEGRAGVGEDARRARSGGEGRLARRGRRGVGEVAGAETRAGRRRRRGGRRRCPEGEEEERGGSCSESREPHHEESKNNIWNPAGIRAGPSGNDVCEQTYVIFNPRAATSWVKKITAFEKWGK</sequence>
<keyword evidence="3" id="KW-1185">Reference proteome</keyword>
<evidence type="ECO:0000313" key="2">
    <source>
        <dbReference type="EMBL" id="EJK54102.1"/>
    </source>
</evidence>
<feature type="region of interest" description="Disordered" evidence="1">
    <location>
        <begin position="1"/>
        <end position="99"/>
    </location>
</feature>
<accession>K0S5E6</accession>
<gene>
    <name evidence="2" type="ORF">THAOC_26339</name>
</gene>
<feature type="compositionally biased region" description="Basic and acidic residues" evidence="1">
    <location>
        <begin position="11"/>
        <end position="32"/>
    </location>
</feature>
<dbReference type="EMBL" id="AGNL01036364">
    <property type="protein sequence ID" value="EJK54102.1"/>
    <property type="molecule type" value="Genomic_DNA"/>
</dbReference>
<name>K0S5E6_THAOC</name>
<feature type="compositionally biased region" description="Basic and acidic residues" evidence="1">
    <location>
        <begin position="76"/>
        <end position="86"/>
    </location>
</feature>
<feature type="non-terminal residue" evidence="2">
    <location>
        <position position="1"/>
    </location>
</feature>
<organism evidence="2 3">
    <name type="scientific">Thalassiosira oceanica</name>
    <name type="common">Marine diatom</name>
    <dbReference type="NCBI Taxonomy" id="159749"/>
    <lineage>
        <taxon>Eukaryota</taxon>
        <taxon>Sar</taxon>
        <taxon>Stramenopiles</taxon>
        <taxon>Ochrophyta</taxon>
        <taxon>Bacillariophyta</taxon>
        <taxon>Coscinodiscophyceae</taxon>
        <taxon>Thalassiosirophycidae</taxon>
        <taxon>Thalassiosirales</taxon>
        <taxon>Thalassiosiraceae</taxon>
        <taxon>Thalassiosira</taxon>
    </lineage>
</organism>
<proteinExistence type="predicted"/>
<dbReference type="Proteomes" id="UP000266841">
    <property type="component" value="Unassembled WGS sequence"/>
</dbReference>
<evidence type="ECO:0000313" key="3">
    <source>
        <dbReference type="Proteomes" id="UP000266841"/>
    </source>
</evidence>